<comment type="caution">
    <text evidence="1">The sequence shown here is derived from an EMBL/GenBank/DDBJ whole genome shotgun (WGS) entry which is preliminary data.</text>
</comment>
<name>A0A5J4WW96_9EUKA</name>
<dbReference type="OrthoDB" id="6083831at2759"/>
<evidence type="ECO:0000313" key="2">
    <source>
        <dbReference type="Proteomes" id="UP000324800"/>
    </source>
</evidence>
<proteinExistence type="predicted"/>
<dbReference type="Proteomes" id="UP000324800">
    <property type="component" value="Unassembled WGS sequence"/>
</dbReference>
<gene>
    <name evidence="1" type="ORF">EZS28_005688</name>
</gene>
<protein>
    <submittedName>
        <fullName evidence="1">Uncharacterized protein</fullName>
    </submittedName>
</protein>
<reference evidence="1 2" key="1">
    <citation type="submission" date="2019-03" db="EMBL/GenBank/DDBJ databases">
        <title>Single cell metagenomics reveals metabolic interactions within the superorganism composed of flagellate Streblomastix strix and complex community of Bacteroidetes bacteria on its surface.</title>
        <authorList>
            <person name="Treitli S.C."/>
            <person name="Kolisko M."/>
            <person name="Husnik F."/>
            <person name="Keeling P."/>
            <person name="Hampl V."/>
        </authorList>
    </citation>
    <scope>NUCLEOTIDE SEQUENCE [LARGE SCALE GENOMIC DNA]</scope>
    <source>
        <strain evidence="1">ST1C</strain>
    </source>
</reference>
<accession>A0A5J4WW96</accession>
<organism evidence="1 2">
    <name type="scientific">Streblomastix strix</name>
    <dbReference type="NCBI Taxonomy" id="222440"/>
    <lineage>
        <taxon>Eukaryota</taxon>
        <taxon>Metamonada</taxon>
        <taxon>Preaxostyla</taxon>
        <taxon>Oxymonadida</taxon>
        <taxon>Streblomastigidae</taxon>
        <taxon>Streblomastix</taxon>
    </lineage>
</organism>
<dbReference type="AlphaFoldDB" id="A0A5J4WW96"/>
<dbReference type="EMBL" id="SNRW01000883">
    <property type="protein sequence ID" value="KAA6398776.1"/>
    <property type="molecule type" value="Genomic_DNA"/>
</dbReference>
<evidence type="ECO:0000313" key="1">
    <source>
        <dbReference type="EMBL" id="KAA6398776.1"/>
    </source>
</evidence>
<sequence length="222" mass="26492">MSSIRRHREITIDALNQIQRMDLPWIHSLIPLLPAVLKKIGEDQIDAMIIAPLWPGQISYTELVNEYVLSHMFGWNNEILEPRTLLIMKNLKLPSDKQCCFLMDRRPERYDFIWREIKYPKKILSCNRKPQEMDPNQPPYYILVIMNETIYDYYIGTSFIHISKYFSKHCTSVYQQTLLIGLSHIRHRFKEFSHAPIHQKSDLSTHDRQTEIQRHIERGNTI</sequence>